<evidence type="ECO:0000256" key="10">
    <source>
        <dbReference type="ARBA" id="ARBA00023180"/>
    </source>
</evidence>
<evidence type="ECO:0000256" key="7">
    <source>
        <dbReference type="ARBA" id="ARBA00023065"/>
    </source>
</evidence>
<comment type="caution">
    <text evidence="16">The sequence shown here is derived from an EMBL/GenBank/DDBJ whole genome shotgun (WGS) entry which is preliminary data.</text>
</comment>
<feature type="transmembrane region" description="Helical" evidence="13">
    <location>
        <begin position="396"/>
        <end position="415"/>
    </location>
</feature>
<dbReference type="Pfam" id="PF10613">
    <property type="entry name" value="Lig_chan-Glu_bd"/>
    <property type="match status" value="1"/>
</dbReference>
<feature type="domain" description="Ionotropic glutamate receptor C-terminal" evidence="14">
    <location>
        <begin position="335"/>
        <end position="612"/>
    </location>
</feature>
<evidence type="ECO:0000256" key="12">
    <source>
        <dbReference type="ARBA" id="ARBA00023303"/>
    </source>
</evidence>
<evidence type="ECO:0000256" key="3">
    <source>
        <dbReference type="ARBA" id="ARBA00022448"/>
    </source>
</evidence>
<dbReference type="InterPro" id="IPR052192">
    <property type="entry name" value="Insect_Ionotropic_Sensory_Rcpt"/>
</dbReference>
<comment type="subcellular location">
    <subcellularLocation>
        <location evidence="1">Cell membrane</location>
        <topology evidence="1">Multi-pass membrane protein</topology>
    </subcellularLocation>
</comment>
<dbReference type="Gene3D" id="3.40.190.10">
    <property type="entry name" value="Periplasmic binding protein-like II"/>
    <property type="match status" value="1"/>
</dbReference>
<evidence type="ECO:0000256" key="5">
    <source>
        <dbReference type="ARBA" id="ARBA00022692"/>
    </source>
</evidence>
<keyword evidence="12" id="KW-0407">Ion channel</keyword>
<dbReference type="Pfam" id="PF00060">
    <property type="entry name" value="Lig_chan"/>
    <property type="match status" value="1"/>
</dbReference>
<dbReference type="GO" id="GO:0050906">
    <property type="term" value="P:detection of stimulus involved in sensory perception"/>
    <property type="evidence" value="ECO:0007669"/>
    <property type="project" value="UniProtKB-ARBA"/>
</dbReference>
<keyword evidence="3" id="KW-0813">Transport</keyword>
<dbReference type="Proteomes" id="UP000711488">
    <property type="component" value="Unassembled WGS sequence"/>
</dbReference>
<sequence length="642" mass="72328">MQNVEIVRRRIRLASPNTKFAETRASKYERKAANARVEAGAGRHLGGRQQISLRLDCRGRWAGPIADHKAKEGSTSSVRSYTEHHVCRVLLVDASTVALELLALSILEKENVFRHPELVVIAFGGSASRARNFLMIPILGNTIHALYCAGTNSSDVGPVTEASVYRLCHYCRAGRDVLMVGVFQHGKLQQHADIFPDETKNFRGHQFNIVTMDWFPLITFTKNSSKVPGAVVTPDDSLDYRILTLFARNFNFTYVMRTPWDLTWGIMEASGNWTGTMGTLQHDAADFSMLLTWLRERFEVVDFTRVYVTEPLVTITLKAQVLPEIMSLSRPFSGTLWLLVVPSVFLFGLVLYLAYRTLASCSASDQETLQTLATATLISWQMFFQVNITLRPRNTTIRILVLSWWLFSLLVTIAYKSSLIAHLSVPGADRPIDTLEQVGLADSWTLGYETTSESGWWWLTQNKNPEIMRAAAKVKVMDLEKNIAAVLKGNHMFLTWKYYVSVILQDKYTDSRGHTPFHMSKREYNFGGYGWGFRRGAPFRRRMDTGIQRLVEAGLIRKWLDDLTQLRAKNGIATPAKDDGSSQSSENDGASNDLVVLGLGHLQASFYILVLGYVVASLVLFVEMTALKFPMMNLTARKRART</sequence>
<name>A0A6A0GYF6_HYAAZ</name>
<dbReference type="Gene3D" id="1.10.287.70">
    <property type="match status" value="1"/>
</dbReference>
<keyword evidence="6 13" id="KW-1133">Transmembrane helix</keyword>
<reference evidence="16" key="2">
    <citation type="journal article" date="2018" name="Environ. Sci. Technol.">
        <title>The Toxicogenome of Hyalella azteca: A Model for Sediment Ecotoxicology and Evolutionary Toxicology.</title>
        <authorList>
            <person name="Poynton H.C."/>
            <person name="Hasenbein S."/>
            <person name="Benoit J.B."/>
            <person name="Sepulveda M.S."/>
            <person name="Poelchau M.F."/>
            <person name="Hughes D.S.T."/>
            <person name="Murali S.C."/>
            <person name="Chen S."/>
            <person name="Glastad K.M."/>
            <person name="Goodisman M.A.D."/>
            <person name="Werren J.H."/>
            <person name="Vineis J.H."/>
            <person name="Bowen J.L."/>
            <person name="Friedrich M."/>
            <person name="Jones J."/>
            <person name="Robertson H.M."/>
            <person name="Feyereisen R."/>
            <person name="Mechler-Hickson A."/>
            <person name="Mathers N."/>
            <person name="Lee C.E."/>
            <person name="Colbourne J.K."/>
            <person name="Biales A."/>
            <person name="Johnston J.S."/>
            <person name="Wellborn G.A."/>
            <person name="Rosendale A.J."/>
            <person name="Cridge A.G."/>
            <person name="Munoz-Torres M.C."/>
            <person name="Bain P.A."/>
            <person name="Manny A.R."/>
            <person name="Major K.M."/>
            <person name="Lambert F.N."/>
            <person name="Vulpe C.D."/>
            <person name="Tuck P."/>
            <person name="Blalock B.J."/>
            <person name="Lin Y.Y."/>
            <person name="Smith M.E."/>
            <person name="Ochoa-Acuna H."/>
            <person name="Chen M.M."/>
            <person name="Childers C.P."/>
            <person name="Qu J."/>
            <person name="Dugan S."/>
            <person name="Lee S.L."/>
            <person name="Chao H."/>
            <person name="Dinh H."/>
            <person name="Han Y."/>
            <person name="Doddapaneni H."/>
            <person name="Worley K.C."/>
            <person name="Muzny D.M."/>
            <person name="Gibbs R.A."/>
            <person name="Richards S."/>
        </authorList>
    </citation>
    <scope>NUCLEOTIDE SEQUENCE</scope>
    <source>
        <strain evidence="16">HAZT.00-mixed</strain>
        <tissue evidence="16">Whole organism</tissue>
    </source>
</reference>
<evidence type="ECO:0000256" key="8">
    <source>
        <dbReference type="ARBA" id="ARBA00023136"/>
    </source>
</evidence>
<evidence type="ECO:0000256" key="2">
    <source>
        <dbReference type="ARBA" id="ARBA00008685"/>
    </source>
</evidence>
<evidence type="ECO:0000259" key="15">
    <source>
        <dbReference type="Pfam" id="PF10613"/>
    </source>
</evidence>
<dbReference type="PANTHER" id="PTHR42643:SF24">
    <property type="entry name" value="IONOTROPIC RECEPTOR 60A"/>
    <property type="match status" value="1"/>
</dbReference>
<keyword evidence="8 13" id="KW-0472">Membrane</keyword>
<keyword evidence="4" id="KW-1003">Cell membrane</keyword>
<dbReference type="GO" id="GO:0005886">
    <property type="term" value="C:plasma membrane"/>
    <property type="evidence" value="ECO:0007669"/>
    <property type="project" value="UniProtKB-SubCell"/>
</dbReference>
<evidence type="ECO:0000256" key="9">
    <source>
        <dbReference type="ARBA" id="ARBA00023170"/>
    </source>
</evidence>
<keyword evidence="10" id="KW-0325">Glycoprotein</keyword>
<evidence type="ECO:0000256" key="4">
    <source>
        <dbReference type="ARBA" id="ARBA00022475"/>
    </source>
</evidence>
<dbReference type="AlphaFoldDB" id="A0A6A0GYF6"/>
<protein>
    <submittedName>
        <fullName evidence="16">Ionotropic receptor 131</fullName>
    </submittedName>
</protein>
<dbReference type="PANTHER" id="PTHR42643">
    <property type="entry name" value="IONOTROPIC RECEPTOR 20A-RELATED"/>
    <property type="match status" value="1"/>
</dbReference>
<evidence type="ECO:0000259" key="14">
    <source>
        <dbReference type="Pfam" id="PF00060"/>
    </source>
</evidence>
<dbReference type="InterPro" id="IPR001320">
    <property type="entry name" value="Iontro_rcpt_C"/>
</dbReference>
<dbReference type="SUPFAM" id="SSF53850">
    <property type="entry name" value="Periplasmic binding protein-like II"/>
    <property type="match status" value="1"/>
</dbReference>
<feature type="domain" description="Ionotropic glutamate receptor L-glutamate and glycine-binding" evidence="15">
    <location>
        <begin position="242"/>
        <end position="315"/>
    </location>
</feature>
<feature type="transmembrane region" description="Helical" evidence="13">
    <location>
        <begin position="606"/>
        <end position="629"/>
    </location>
</feature>
<keyword evidence="5 13" id="KW-0812">Transmembrane</keyword>
<evidence type="ECO:0000256" key="13">
    <source>
        <dbReference type="SAM" id="Phobius"/>
    </source>
</evidence>
<evidence type="ECO:0000256" key="6">
    <source>
        <dbReference type="ARBA" id="ARBA00022989"/>
    </source>
</evidence>
<dbReference type="EMBL" id="JQDR03011760">
    <property type="protein sequence ID" value="KAA0192262.1"/>
    <property type="molecule type" value="Genomic_DNA"/>
</dbReference>
<proteinExistence type="inferred from homology"/>
<reference evidence="16" key="1">
    <citation type="submission" date="2014-08" db="EMBL/GenBank/DDBJ databases">
        <authorList>
            <person name="Murali S."/>
            <person name="Richards S."/>
            <person name="Bandaranaike D."/>
            <person name="Bellair M."/>
            <person name="Blankenburg K."/>
            <person name="Chao H."/>
            <person name="Dinh H."/>
            <person name="Doddapaneni H."/>
            <person name="Dugan-Rocha S."/>
            <person name="Elkadiri S."/>
            <person name="Gnanaolivu R."/>
            <person name="Hughes D."/>
            <person name="Lee S."/>
            <person name="Li M."/>
            <person name="Ming W."/>
            <person name="Munidasa M."/>
            <person name="Muniz J."/>
            <person name="Nguyen L."/>
            <person name="Osuji N."/>
            <person name="Pu L.-L."/>
            <person name="Puazo M."/>
            <person name="Skinner E."/>
            <person name="Qu C."/>
            <person name="Quiroz J."/>
            <person name="Raj R."/>
            <person name="Weissenberger G."/>
            <person name="Xin Y."/>
            <person name="Zou X."/>
            <person name="Han Y."/>
            <person name="Worley K."/>
            <person name="Muzny D."/>
            <person name="Gibbs R."/>
        </authorList>
    </citation>
    <scope>NUCLEOTIDE SEQUENCE</scope>
    <source>
        <strain evidence="16">HAZT.00-mixed</strain>
        <tissue evidence="16">Whole organism</tissue>
    </source>
</reference>
<reference evidence="16" key="3">
    <citation type="submission" date="2019-06" db="EMBL/GenBank/DDBJ databases">
        <authorList>
            <person name="Poynton C."/>
            <person name="Hasenbein S."/>
            <person name="Benoit J.B."/>
            <person name="Sepulveda M.S."/>
            <person name="Poelchau M.F."/>
            <person name="Murali S.C."/>
            <person name="Chen S."/>
            <person name="Glastad K.M."/>
            <person name="Werren J.H."/>
            <person name="Vineis J.H."/>
            <person name="Bowen J.L."/>
            <person name="Friedrich M."/>
            <person name="Jones J."/>
            <person name="Robertson H.M."/>
            <person name="Feyereisen R."/>
            <person name="Mechler-Hickson A."/>
            <person name="Mathers N."/>
            <person name="Lee C.E."/>
            <person name="Colbourne J.K."/>
            <person name="Biales A."/>
            <person name="Johnston J.S."/>
            <person name="Wellborn G.A."/>
            <person name="Rosendale A.J."/>
            <person name="Cridge A.G."/>
            <person name="Munoz-Torres M.C."/>
            <person name="Bain P.A."/>
            <person name="Manny A.R."/>
            <person name="Major K.M."/>
            <person name="Lambert F.N."/>
            <person name="Vulpe C.D."/>
            <person name="Tuck P."/>
            <person name="Blalock B.J."/>
            <person name="Lin Y.-Y."/>
            <person name="Smith M.E."/>
            <person name="Ochoa-Acuna H."/>
            <person name="Chen M.-J.M."/>
            <person name="Childers C.P."/>
            <person name="Qu J."/>
            <person name="Dugan S."/>
            <person name="Lee S.L."/>
            <person name="Chao H."/>
            <person name="Dinh H."/>
            <person name="Han Y."/>
            <person name="Doddapaneni H."/>
            <person name="Worley K.C."/>
            <person name="Muzny D.M."/>
            <person name="Gibbs R.A."/>
            <person name="Richards S."/>
        </authorList>
    </citation>
    <scope>NUCLEOTIDE SEQUENCE</scope>
    <source>
        <strain evidence="16">HAZT.00-mixed</strain>
        <tissue evidence="16">Whole organism</tissue>
    </source>
</reference>
<dbReference type="GO" id="GO:0015276">
    <property type="term" value="F:ligand-gated monoatomic ion channel activity"/>
    <property type="evidence" value="ECO:0007669"/>
    <property type="project" value="InterPro"/>
</dbReference>
<comment type="similarity">
    <text evidence="2">Belongs to the glutamate-gated ion channel (TC 1.A.10.1) family.</text>
</comment>
<evidence type="ECO:0000313" key="16">
    <source>
        <dbReference type="EMBL" id="KAA0192262.1"/>
    </source>
</evidence>
<keyword evidence="9 16" id="KW-0675">Receptor</keyword>
<evidence type="ECO:0000256" key="1">
    <source>
        <dbReference type="ARBA" id="ARBA00004651"/>
    </source>
</evidence>
<keyword evidence="11" id="KW-1071">Ligand-gated ion channel</keyword>
<organism evidence="16">
    <name type="scientific">Hyalella azteca</name>
    <name type="common">Amphipod</name>
    <dbReference type="NCBI Taxonomy" id="294128"/>
    <lineage>
        <taxon>Eukaryota</taxon>
        <taxon>Metazoa</taxon>
        <taxon>Ecdysozoa</taxon>
        <taxon>Arthropoda</taxon>
        <taxon>Crustacea</taxon>
        <taxon>Multicrustacea</taxon>
        <taxon>Malacostraca</taxon>
        <taxon>Eumalacostraca</taxon>
        <taxon>Peracarida</taxon>
        <taxon>Amphipoda</taxon>
        <taxon>Senticaudata</taxon>
        <taxon>Talitrida</taxon>
        <taxon>Talitroidea</taxon>
        <taxon>Hyalellidae</taxon>
        <taxon>Hyalella</taxon>
    </lineage>
</organism>
<feature type="transmembrane region" description="Helical" evidence="13">
    <location>
        <begin position="336"/>
        <end position="355"/>
    </location>
</feature>
<evidence type="ECO:0000256" key="11">
    <source>
        <dbReference type="ARBA" id="ARBA00023286"/>
    </source>
</evidence>
<keyword evidence="7" id="KW-0406">Ion transport</keyword>
<gene>
    <name evidence="16" type="ORF">HAZT_HAZT008945</name>
</gene>
<accession>A0A6A0GYF6</accession>
<dbReference type="InterPro" id="IPR019594">
    <property type="entry name" value="Glu/Gly-bd"/>
</dbReference>